<protein>
    <submittedName>
        <fullName evidence="12">Iron complex outermembrane recepter protein</fullName>
    </submittedName>
</protein>
<feature type="domain" description="TonB-dependent receptor plug" evidence="11">
    <location>
        <begin position="130"/>
        <end position="220"/>
    </location>
</feature>
<dbReference type="InterPro" id="IPR039426">
    <property type="entry name" value="TonB-dep_rcpt-like"/>
</dbReference>
<dbReference type="SUPFAM" id="SSF56935">
    <property type="entry name" value="Porins"/>
    <property type="match status" value="1"/>
</dbReference>
<proteinExistence type="inferred from homology"/>
<sequence>MRSKLLTLVVLILAFAQIFIAQDKGTIRGFVYDLKSKYPLFNANVWIEGTNRGDVSDFKGYFELKNLDPGSYTLVVSYVGYKQERQNVEISKGEVKTIEIYLEEIPYFSVEEIVVLGKTMETYNQAEFGGRDISKKAPRDLGDFIKNFTNTSAVKKGGYALDPVIRGLKYDQVNVQVDNGLKIEPACPNRMDPPTSHVQSEDLEKIEILKGPYALRFGPNFGGIINLVMARPEKTERFKLNGEIETGYESSWKGRIARLTLSGGERLFDFRLSGGLKEYKNYIDGSGNEVQSAFKIKDWTSKIGFNPGENHRIQISVRDMYARDVLFPALPMDEIKDDTRMLSFDYALRNLSKINSVNFKVYYSKVHHLMTNEYKPTRMMVEAATEANTKSIGGRGEVSLLFERSILYFGFDYSRVEKRGFRTRKMLTGPMAGKTFIDSVWQNSYMSNFGAFAEFRTGFQGFNLIASARYDINYADASEPAPTFARMFGTLYSKHHNLSASVGIDKIISSSVQLTLLLGTSKRSPNISERFINFLPIGYDNYDYVGNPAIKPEMNNSVDLILNLKTLGGLVKGDLFYYYIKDFISSRIRSDLRPKNMGVLGVKQFYNIETAKFWGFEIGYSSAFSKVFGFDINIYGTRARDGVTGEPLPQVPPFEARMNLYYGFFEGKVVPEIGIRAVARKSDVSQSFGETPTPGFVLVNFLVNIAYFKFFDISLGVNNLFDKAYYEHLNRRVRTTGVPIYEPGRNFFVNIKMKVGQ</sequence>
<dbReference type="InterPro" id="IPR008969">
    <property type="entry name" value="CarboxyPept-like_regulatory"/>
</dbReference>
<accession>A0A0S4N0T3</accession>
<reference evidence="13" key="1">
    <citation type="submission" date="2015-11" db="EMBL/GenBank/DDBJ databases">
        <authorList>
            <person name="Varghese N."/>
        </authorList>
    </citation>
    <scope>NUCLEOTIDE SEQUENCE [LARGE SCALE GENOMIC DNA]</scope>
</reference>
<dbReference type="PANTHER" id="PTHR30069">
    <property type="entry name" value="TONB-DEPENDENT OUTER MEMBRANE RECEPTOR"/>
    <property type="match status" value="1"/>
</dbReference>
<dbReference type="Pfam" id="PF07715">
    <property type="entry name" value="Plug"/>
    <property type="match status" value="1"/>
</dbReference>
<dbReference type="EMBL" id="FAOO01000006">
    <property type="protein sequence ID" value="CUU04775.1"/>
    <property type="molecule type" value="Genomic_DNA"/>
</dbReference>
<evidence type="ECO:0000313" key="13">
    <source>
        <dbReference type="Proteomes" id="UP000320623"/>
    </source>
</evidence>
<keyword evidence="5 9" id="KW-0798">TonB box</keyword>
<feature type="domain" description="TonB-dependent receptor-like beta-barrel" evidence="10">
    <location>
        <begin position="319"/>
        <end position="720"/>
    </location>
</feature>
<dbReference type="Gene3D" id="2.40.170.20">
    <property type="entry name" value="TonB-dependent receptor, beta-barrel domain"/>
    <property type="match status" value="1"/>
</dbReference>
<keyword evidence="6 8" id="KW-0472">Membrane</keyword>
<dbReference type="STRING" id="1643428.GCA_001442855_01044"/>
<evidence type="ECO:0000256" key="7">
    <source>
        <dbReference type="ARBA" id="ARBA00023237"/>
    </source>
</evidence>
<gene>
    <name evidence="12" type="ORF">JGI1_01069</name>
</gene>
<dbReference type="Gene3D" id="2.60.40.1120">
    <property type="entry name" value="Carboxypeptidase-like, regulatory domain"/>
    <property type="match status" value="1"/>
</dbReference>
<dbReference type="Pfam" id="PF00593">
    <property type="entry name" value="TonB_dep_Rec_b-barrel"/>
    <property type="match status" value="1"/>
</dbReference>
<dbReference type="Pfam" id="PF13715">
    <property type="entry name" value="CarbopepD_reg_2"/>
    <property type="match status" value="1"/>
</dbReference>
<dbReference type="PANTHER" id="PTHR30069:SF49">
    <property type="entry name" value="OUTER MEMBRANE PROTEIN C"/>
    <property type="match status" value="1"/>
</dbReference>
<dbReference type="AlphaFoldDB" id="A0A0S4N0T3"/>
<dbReference type="Gene3D" id="2.170.130.10">
    <property type="entry name" value="TonB-dependent receptor, plug domain"/>
    <property type="match status" value="1"/>
</dbReference>
<dbReference type="InterPro" id="IPR012910">
    <property type="entry name" value="Plug_dom"/>
</dbReference>
<keyword evidence="3 8" id="KW-1134">Transmembrane beta strand</keyword>
<dbReference type="OrthoDB" id="9759247at2"/>
<organism evidence="12 13">
    <name type="scientific">Candidatus Thermokryptus mobilis</name>
    <dbReference type="NCBI Taxonomy" id="1643428"/>
    <lineage>
        <taxon>Bacteria</taxon>
        <taxon>Pseudomonadati</taxon>
        <taxon>Candidatus Kryptoniota</taxon>
        <taxon>Candidatus Thermokryptus</taxon>
    </lineage>
</organism>
<dbReference type="InterPro" id="IPR000531">
    <property type="entry name" value="Beta-barrel_TonB"/>
</dbReference>
<dbReference type="GO" id="GO:0009279">
    <property type="term" value="C:cell outer membrane"/>
    <property type="evidence" value="ECO:0007669"/>
    <property type="project" value="UniProtKB-SubCell"/>
</dbReference>
<keyword evidence="13" id="KW-1185">Reference proteome</keyword>
<evidence type="ECO:0000256" key="3">
    <source>
        <dbReference type="ARBA" id="ARBA00022452"/>
    </source>
</evidence>
<evidence type="ECO:0000313" key="12">
    <source>
        <dbReference type="EMBL" id="CUU04775.1"/>
    </source>
</evidence>
<evidence type="ECO:0000259" key="10">
    <source>
        <dbReference type="Pfam" id="PF00593"/>
    </source>
</evidence>
<evidence type="ECO:0000256" key="9">
    <source>
        <dbReference type="RuleBase" id="RU003357"/>
    </source>
</evidence>
<evidence type="ECO:0000259" key="11">
    <source>
        <dbReference type="Pfam" id="PF07715"/>
    </source>
</evidence>
<dbReference type="InterPro" id="IPR036942">
    <property type="entry name" value="Beta-barrel_TonB_sf"/>
</dbReference>
<evidence type="ECO:0000256" key="4">
    <source>
        <dbReference type="ARBA" id="ARBA00022692"/>
    </source>
</evidence>
<evidence type="ECO:0000256" key="5">
    <source>
        <dbReference type="ARBA" id="ARBA00023077"/>
    </source>
</evidence>
<evidence type="ECO:0000256" key="1">
    <source>
        <dbReference type="ARBA" id="ARBA00004571"/>
    </source>
</evidence>
<dbReference type="Proteomes" id="UP000320623">
    <property type="component" value="Unassembled WGS sequence"/>
</dbReference>
<evidence type="ECO:0000256" key="6">
    <source>
        <dbReference type="ARBA" id="ARBA00023136"/>
    </source>
</evidence>
<keyword evidence="4 8" id="KW-0812">Transmembrane</keyword>
<dbReference type="RefSeq" id="WP_140944822.1">
    <property type="nucleotide sequence ID" value="NZ_FAOO01000006.1"/>
</dbReference>
<dbReference type="PROSITE" id="PS52016">
    <property type="entry name" value="TONB_DEPENDENT_REC_3"/>
    <property type="match status" value="1"/>
</dbReference>
<dbReference type="GO" id="GO:0015344">
    <property type="term" value="F:siderophore uptake transmembrane transporter activity"/>
    <property type="evidence" value="ECO:0007669"/>
    <property type="project" value="TreeGrafter"/>
</dbReference>
<dbReference type="GO" id="GO:0044718">
    <property type="term" value="P:siderophore transmembrane transport"/>
    <property type="evidence" value="ECO:0007669"/>
    <property type="project" value="TreeGrafter"/>
</dbReference>
<keyword evidence="2 8" id="KW-0813">Transport</keyword>
<dbReference type="InterPro" id="IPR037066">
    <property type="entry name" value="Plug_dom_sf"/>
</dbReference>
<evidence type="ECO:0000256" key="2">
    <source>
        <dbReference type="ARBA" id="ARBA00022448"/>
    </source>
</evidence>
<comment type="similarity">
    <text evidence="8 9">Belongs to the TonB-dependent receptor family.</text>
</comment>
<dbReference type="SUPFAM" id="SSF49464">
    <property type="entry name" value="Carboxypeptidase regulatory domain-like"/>
    <property type="match status" value="1"/>
</dbReference>
<comment type="subcellular location">
    <subcellularLocation>
        <location evidence="1 8">Cell outer membrane</location>
        <topology evidence="1 8">Multi-pass membrane protein</topology>
    </subcellularLocation>
</comment>
<evidence type="ECO:0000256" key="8">
    <source>
        <dbReference type="PROSITE-ProRule" id="PRU01360"/>
    </source>
</evidence>
<name>A0A0S4N0T3_9BACT</name>
<keyword evidence="7 8" id="KW-0998">Cell outer membrane</keyword>